<protein>
    <submittedName>
        <fullName evidence="3">Tetratricopeptide repeat protein</fullName>
    </submittedName>
</protein>
<dbReference type="InterPro" id="IPR011990">
    <property type="entry name" value="TPR-like_helical_dom_sf"/>
</dbReference>
<gene>
    <name evidence="3" type="ORF">JYP50_21105</name>
</gene>
<dbReference type="SUPFAM" id="SSF48452">
    <property type="entry name" value="TPR-like"/>
    <property type="match status" value="1"/>
</dbReference>
<dbReference type="InterPro" id="IPR019734">
    <property type="entry name" value="TPR_rpt"/>
</dbReference>
<dbReference type="AlphaFoldDB" id="A0A939IP10"/>
<evidence type="ECO:0000256" key="1">
    <source>
        <dbReference type="SAM" id="MobiDB-lite"/>
    </source>
</evidence>
<keyword evidence="2" id="KW-0732">Signal</keyword>
<feature type="compositionally biased region" description="Pro residues" evidence="1">
    <location>
        <begin position="44"/>
        <end position="63"/>
    </location>
</feature>
<dbReference type="Pfam" id="PF14559">
    <property type="entry name" value="TPR_19"/>
    <property type="match status" value="1"/>
</dbReference>
<dbReference type="SMART" id="SM00028">
    <property type="entry name" value="TPR"/>
    <property type="match status" value="2"/>
</dbReference>
<comment type="caution">
    <text evidence="3">The sequence shown here is derived from an EMBL/GenBank/DDBJ whole genome shotgun (WGS) entry which is preliminary data.</text>
</comment>
<evidence type="ECO:0000313" key="3">
    <source>
        <dbReference type="EMBL" id="MBN7799110.1"/>
    </source>
</evidence>
<feature type="signal peptide" evidence="2">
    <location>
        <begin position="1"/>
        <end position="17"/>
    </location>
</feature>
<sequence>MIPLVRATALLCLAALAGCSVYSTPGRQPAPVETRPGSEVVSPQPAPPAEPRPAPQPAQPPEPNASNAYGPLLARADKASAGGDYEQALALLERAQRIDPDSAEVYLALARTYAAKGDNSQARATAERGLLYCRSNSECGQLRALAGR</sequence>
<dbReference type="EMBL" id="JAFKCZ010000024">
    <property type="protein sequence ID" value="MBN7799110.1"/>
    <property type="molecule type" value="Genomic_DNA"/>
</dbReference>
<dbReference type="PROSITE" id="PS51257">
    <property type="entry name" value="PROKAR_LIPOPROTEIN"/>
    <property type="match status" value="1"/>
</dbReference>
<dbReference type="RefSeq" id="WP_206562558.1">
    <property type="nucleotide sequence ID" value="NZ_JAFKCZ010000024.1"/>
</dbReference>
<keyword evidence="4" id="KW-1185">Reference proteome</keyword>
<proteinExistence type="predicted"/>
<organism evidence="3 4">
    <name type="scientific">Parahaliea mediterranea</name>
    <dbReference type="NCBI Taxonomy" id="651086"/>
    <lineage>
        <taxon>Bacteria</taxon>
        <taxon>Pseudomonadati</taxon>
        <taxon>Pseudomonadota</taxon>
        <taxon>Gammaproteobacteria</taxon>
        <taxon>Cellvibrionales</taxon>
        <taxon>Halieaceae</taxon>
        <taxon>Parahaliea</taxon>
    </lineage>
</organism>
<reference evidence="3" key="1">
    <citation type="submission" date="2021-02" db="EMBL/GenBank/DDBJ databases">
        <title>PHA producing bacteria isolated from coastal sediment in Guangdong, Shenzhen.</title>
        <authorList>
            <person name="Zheng W."/>
            <person name="Yu S."/>
            <person name="Huang Y."/>
        </authorList>
    </citation>
    <scope>NUCLEOTIDE SEQUENCE</scope>
    <source>
        <strain evidence="3">TN14-10</strain>
    </source>
</reference>
<accession>A0A939IP10</accession>
<name>A0A939IP10_9GAMM</name>
<dbReference type="Gene3D" id="1.25.40.10">
    <property type="entry name" value="Tetratricopeptide repeat domain"/>
    <property type="match status" value="1"/>
</dbReference>
<feature type="region of interest" description="Disordered" evidence="1">
    <location>
        <begin position="26"/>
        <end position="73"/>
    </location>
</feature>
<evidence type="ECO:0000313" key="4">
    <source>
        <dbReference type="Proteomes" id="UP000664303"/>
    </source>
</evidence>
<feature type="chain" id="PRO_5036699261" evidence="2">
    <location>
        <begin position="18"/>
        <end position="148"/>
    </location>
</feature>
<dbReference type="Proteomes" id="UP000664303">
    <property type="component" value="Unassembled WGS sequence"/>
</dbReference>
<evidence type="ECO:0000256" key="2">
    <source>
        <dbReference type="SAM" id="SignalP"/>
    </source>
</evidence>